<name>X6MUZ7_RETFI</name>
<proteinExistence type="predicted"/>
<dbReference type="Pfam" id="PF06325">
    <property type="entry name" value="PrmA"/>
    <property type="match status" value="1"/>
</dbReference>
<dbReference type="Proteomes" id="UP000023152">
    <property type="component" value="Unassembled WGS sequence"/>
</dbReference>
<dbReference type="PANTHER" id="PTHR23290:SF0">
    <property type="entry name" value="RRNA N6-ADENOSINE-METHYLTRANSFERASE METTL5"/>
    <property type="match status" value="1"/>
</dbReference>
<feature type="compositionally biased region" description="Basic residues" evidence="1">
    <location>
        <begin position="133"/>
        <end position="147"/>
    </location>
</feature>
<reference evidence="2 3" key="1">
    <citation type="journal article" date="2013" name="Curr. Biol.">
        <title>The Genome of the Foraminiferan Reticulomyxa filosa.</title>
        <authorList>
            <person name="Glockner G."/>
            <person name="Hulsmann N."/>
            <person name="Schleicher M."/>
            <person name="Noegel A.A."/>
            <person name="Eichinger L."/>
            <person name="Gallinger C."/>
            <person name="Pawlowski J."/>
            <person name="Sierra R."/>
            <person name="Euteneuer U."/>
            <person name="Pillet L."/>
            <person name="Moustafa A."/>
            <person name="Platzer M."/>
            <person name="Groth M."/>
            <person name="Szafranski K."/>
            <person name="Schliwa M."/>
        </authorList>
    </citation>
    <scope>NUCLEOTIDE SEQUENCE [LARGE SCALE GENOMIC DNA]</scope>
</reference>
<keyword evidence="2" id="KW-0489">Methyltransferase</keyword>
<dbReference type="InterPro" id="IPR020596">
    <property type="entry name" value="rRNA_Ade_Mease_Trfase_CS"/>
</dbReference>
<dbReference type="EMBL" id="ASPP01016966">
    <property type="protein sequence ID" value="ETO17287.1"/>
    <property type="molecule type" value="Genomic_DNA"/>
</dbReference>
<dbReference type="CDD" id="cd02440">
    <property type="entry name" value="AdoMet_MTases"/>
    <property type="match status" value="1"/>
</dbReference>
<dbReference type="GO" id="GO:0000179">
    <property type="term" value="F:rRNA (adenine-N6,N6-)-dimethyltransferase activity"/>
    <property type="evidence" value="ECO:0007669"/>
    <property type="project" value="InterPro"/>
</dbReference>
<dbReference type="PANTHER" id="PTHR23290">
    <property type="entry name" value="RRNA N6-ADENOSINE-METHYLTRANSFERASE METTL5"/>
    <property type="match status" value="1"/>
</dbReference>
<keyword evidence="2" id="KW-0687">Ribonucleoprotein</keyword>
<dbReference type="GO" id="GO:0005840">
    <property type="term" value="C:ribosome"/>
    <property type="evidence" value="ECO:0007669"/>
    <property type="project" value="UniProtKB-KW"/>
</dbReference>
<dbReference type="OrthoDB" id="419617at2759"/>
<sequence>MLKLRDVLSTLQQVQGFKDAKVSLEQYPTPADIASHMCYLIQQRYRDLENKSVVDLGCGTGMLSVGAMVCGASHVTAIEMDPEAIEIALNNFQKLELANEIDVIQCNVCDFIPGLSQYIKKNSLKDSSDKHLSNKQKKAQRQKQKQKMKICGEKNSGNEAFTIDINAKQLLELQCTPDKFKHKWCDVLLMNPPFGTKNNKHIDLIFLKVALSMTRNVIYSLHKTSTRTHLLNTLQNVWKVKKVEVIAQLKFDIPNMYKFHKTDSKDIHVDIFRIEC</sequence>
<dbReference type="Gene3D" id="3.40.50.150">
    <property type="entry name" value="Vaccinia Virus protein VP39"/>
    <property type="match status" value="1"/>
</dbReference>
<organism evidence="2 3">
    <name type="scientific">Reticulomyxa filosa</name>
    <dbReference type="NCBI Taxonomy" id="46433"/>
    <lineage>
        <taxon>Eukaryota</taxon>
        <taxon>Sar</taxon>
        <taxon>Rhizaria</taxon>
        <taxon>Retaria</taxon>
        <taxon>Foraminifera</taxon>
        <taxon>Monothalamids</taxon>
        <taxon>Reticulomyxidae</taxon>
        <taxon>Reticulomyxa</taxon>
    </lineage>
</organism>
<dbReference type="InterPro" id="IPR051720">
    <property type="entry name" value="rRNA_MeTrfase/Polyamine_Synth"/>
</dbReference>
<evidence type="ECO:0000313" key="2">
    <source>
        <dbReference type="EMBL" id="ETO17287.1"/>
    </source>
</evidence>
<dbReference type="SUPFAM" id="SSF53335">
    <property type="entry name" value="S-adenosyl-L-methionine-dependent methyltransferases"/>
    <property type="match status" value="1"/>
</dbReference>
<keyword evidence="2" id="KW-0808">Transferase</keyword>
<dbReference type="GO" id="GO:0003676">
    <property type="term" value="F:nucleic acid binding"/>
    <property type="evidence" value="ECO:0007669"/>
    <property type="project" value="InterPro"/>
</dbReference>
<dbReference type="AlphaFoldDB" id="X6MUZ7"/>
<dbReference type="InterPro" id="IPR002052">
    <property type="entry name" value="DNA_methylase_N6_adenine_CS"/>
</dbReference>
<dbReference type="PROSITE" id="PS00092">
    <property type="entry name" value="N6_MTASE"/>
    <property type="match status" value="1"/>
</dbReference>
<feature type="region of interest" description="Disordered" evidence="1">
    <location>
        <begin position="126"/>
        <end position="147"/>
    </location>
</feature>
<evidence type="ECO:0000256" key="1">
    <source>
        <dbReference type="SAM" id="MobiDB-lite"/>
    </source>
</evidence>
<dbReference type="InterPro" id="IPR029063">
    <property type="entry name" value="SAM-dependent_MTases_sf"/>
</dbReference>
<accession>X6MUZ7</accession>
<keyword evidence="3" id="KW-1185">Reference proteome</keyword>
<gene>
    <name evidence="2" type="ORF">RFI_20036</name>
</gene>
<evidence type="ECO:0000313" key="3">
    <source>
        <dbReference type="Proteomes" id="UP000023152"/>
    </source>
</evidence>
<dbReference type="PROSITE" id="PS01131">
    <property type="entry name" value="RRNA_A_DIMETH"/>
    <property type="match status" value="1"/>
</dbReference>
<dbReference type="OMA" id="DVVYSIH"/>
<protein>
    <submittedName>
        <fullName evidence="2">Ribosomal protein L11 methyltransferase PrmA</fullName>
    </submittedName>
</protein>
<keyword evidence="2" id="KW-0689">Ribosomal protein</keyword>
<comment type="caution">
    <text evidence="2">The sequence shown here is derived from an EMBL/GenBank/DDBJ whole genome shotgun (WGS) entry which is preliminary data.</text>
</comment>